<evidence type="ECO:0000313" key="1">
    <source>
        <dbReference type="EMBL" id="TVZ01751.1"/>
    </source>
</evidence>
<keyword evidence="1" id="KW-0808">Transferase</keyword>
<gene>
    <name evidence="1" type="ORF">EAS64_30295</name>
</gene>
<dbReference type="InterPro" id="IPR006764">
    <property type="entry name" value="SAM_dep_MeTrfase_SAV2177_type"/>
</dbReference>
<keyword evidence="1" id="KW-0489">Methyltransferase</keyword>
<name>A0A6P2BTR1_9ACTN</name>
<dbReference type="EMBL" id="RPFW01000006">
    <property type="protein sequence ID" value="TVZ01751.1"/>
    <property type="molecule type" value="Genomic_DNA"/>
</dbReference>
<keyword evidence="2" id="KW-1185">Reference proteome</keyword>
<dbReference type="Gene3D" id="3.40.50.150">
    <property type="entry name" value="Vaccinia Virus protein VP39"/>
    <property type="match status" value="1"/>
</dbReference>
<dbReference type="InterPro" id="IPR029063">
    <property type="entry name" value="SAM-dependent_MTases_sf"/>
</dbReference>
<comment type="caution">
    <text evidence="1">The sequence shown here is derived from an EMBL/GenBank/DDBJ whole genome shotgun (WGS) entry which is preliminary data.</text>
</comment>
<reference evidence="1 2" key="1">
    <citation type="submission" date="2018-11" db="EMBL/GenBank/DDBJ databases">
        <title>Trebonia kvetii gen.nov., sp.nov., a novel acidophilic actinobacterium, and proposal of the new actinobacterial family Treboniaceae fam. nov.</title>
        <authorList>
            <person name="Rapoport D."/>
            <person name="Sagova-Mareckova M."/>
            <person name="Sedlacek I."/>
            <person name="Provaznik J."/>
            <person name="Kralova S."/>
            <person name="Pavlinic D."/>
            <person name="Benes V."/>
            <person name="Kopecky J."/>
        </authorList>
    </citation>
    <scope>NUCLEOTIDE SEQUENCE [LARGE SCALE GENOMIC DNA]</scope>
    <source>
        <strain evidence="1 2">15Tr583</strain>
    </source>
</reference>
<dbReference type="SUPFAM" id="SSF53335">
    <property type="entry name" value="S-adenosyl-L-methionine-dependent methyltransferases"/>
    <property type="match status" value="1"/>
</dbReference>
<dbReference type="GO" id="GO:0008168">
    <property type="term" value="F:methyltransferase activity"/>
    <property type="evidence" value="ECO:0007669"/>
    <property type="project" value="UniProtKB-KW"/>
</dbReference>
<organism evidence="1 2">
    <name type="scientific">Trebonia kvetii</name>
    <dbReference type="NCBI Taxonomy" id="2480626"/>
    <lineage>
        <taxon>Bacteria</taxon>
        <taxon>Bacillati</taxon>
        <taxon>Actinomycetota</taxon>
        <taxon>Actinomycetes</taxon>
        <taxon>Streptosporangiales</taxon>
        <taxon>Treboniaceae</taxon>
        <taxon>Trebonia</taxon>
    </lineage>
</organism>
<dbReference type="RefSeq" id="WP_145858593.1">
    <property type="nucleotide sequence ID" value="NZ_RPFW01000006.1"/>
</dbReference>
<proteinExistence type="predicted"/>
<sequence length="292" mass="29690">MAHDGGHWVKPGLIDITVPNAARASDFLHGGQDHFAADRKAAAALIESAPSVAAFPASARAFRCRVVRYLAADAGIRQFLDVGDGLVPPGNTHEVAQAADPTCRIVYVESDPMVFAHANATLTSAPGGMVSCVDGDIADVDGIVSGAGLSGVGRSGASAFASDVPRPGDGAILDVGQPVAVLLLSTLSHVPSAADAANLVTALMNALLSGSYLAIYHLASDLDPSLVAAIEQWNAAATMPIVLRSSAEIAALVTGLDLVPPGLVPVNDWRPDSSDPPAAAQVPIHGLVARKP</sequence>
<protein>
    <submittedName>
        <fullName evidence="1">SAM-dependent methyltransferase</fullName>
    </submittedName>
</protein>
<dbReference type="GO" id="GO:0032259">
    <property type="term" value="P:methylation"/>
    <property type="evidence" value="ECO:0007669"/>
    <property type="project" value="UniProtKB-KW"/>
</dbReference>
<dbReference type="Pfam" id="PF04672">
    <property type="entry name" value="Methyltransf_19"/>
    <property type="match status" value="2"/>
</dbReference>
<dbReference type="PIRSF" id="PIRSF017393">
    <property type="entry name" value="MTase_SAV2177"/>
    <property type="match status" value="1"/>
</dbReference>
<dbReference type="Proteomes" id="UP000460272">
    <property type="component" value="Unassembled WGS sequence"/>
</dbReference>
<dbReference type="OrthoDB" id="4134439at2"/>
<dbReference type="AlphaFoldDB" id="A0A6P2BTR1"/>
<accession>A0A6P2BTR1</accession>
<evidence type="ECO:0000313" key="2">
    <source>
        <dbReference type="Proteomes" id="UP000460272"/>
    </source>
</evidence>